<dbReference type="SUPFAM" id="SSF52833">
    <property type="entry name" value="Thioredoxin-like"/>
    <property type="match status" value="1"/>
</dbReference>
<dbReference type="Pfam" id="PF00085">
    <property type="entry name" value="Thioredoxin"/>
    <property type="match status" value="1"/>
</dbReference>
<evidence type="ECO:0000256" key="1">
    <source>
        <dbReference type="SAM" id="Phobius"/>
    </source>
</evidence>
<protein>
    <submittedName>
        <fullName evidence="3">Thioredoxin family protein</fullName>
    </submittedName>
</protein>
<evidence type="ECO:0000313" key="4">
    <source>
        <dbReference type="Proteomes" id="UP000831775"/>
    </source>
</evidence>
<keyword evidence="4" id="KW-1185">Reference proteome</keyword>
<dbReference type="Gene3D" id="3.40.30.10">
    <property type="entry name" value="Glutaredoxin"/>
    <property type="match status" value="1"/>
</dbReference>
<dbReference type="RefSeq" id="WP_244684965.1">
    <property type="nucleotide sequence ID" value="NZ_CP095043.1"/>
</dbReference>
<accession>A0ABY4FU22</accession>
<gene>
    <name evidence="3" type="ORF">MUN76_12025</name>
</gene>
<proteinExistence type="predicted"/>
<sequence length="143" mass="15274">MTPVAAGIAILFLVLAALGLGLALRRRGPRVRAVASDERVDPVELGALSLGEVGTVVQFSTAYCTRCPGTQRLLTDLVRDRDGITFLHVDVTEDPRLATKYRLLQTPTVLFVDAAGRPRTRISGTVTRPALVHELNALTGGTA</sequence>
<dbReference type="InterPro" id="IPR013766">
    <property type="entry name" value="Thioredoxin_domain"/>
</dbReference>
<dbReference type="InterPro" id="IPR036249">
    <property type="entry name" value="Thioredoxin-like_sf"/>
</dbReference>
<name>A0ABY4FU22_9MICO</name>
<keyword evidence="1" id="KW-1133">Transmembrane helix</keyword>
<evidence type="ECO:0000313" key="3">
    <source>
        <dbReference type="EMBL" id="UOQ59768.1"/>
    </source>
</evidence>
<dbReference type="EMBL" id="CP095043">
    <property type="protein sequence ID" value="UOQ59768.1"/>
    <property type="molecule type" value="Genomic_DNA"/>
</dbReference>
<dbReference type="Proteomes" id="UP000831775">
    <property type="component" value="Chromosome"/>
</dbReference>
<keyword evidence="1" id="KW-0472">Membrane</keyword>
<feature type="domain" description="Thioredoxin" evidence="2">
    <location>
        <begin position="22"/>
        <end position="140"/>
    </location>
</feature>
<dbReference type="CDD" id="cd02947">
    <property type="entry name" value="TRX_family"/>
    <property type="match status" value="1"/>
</dbReference>
<feature type="transmembrane region" description="Helical" evidence="1">
    <location>
        <begin position="6"/>
        <end position="24"/>
    </location>
</feature>
<keyword evidence="1" id="KW-0812">Transmembrane</keyword>
<organism evidence="3 4">
    <name type="scientific">Leucobacter rhizosphaerae</name>
    <dbReference type="NCBI Taxonomy" id="2932245"/>
    <lineage>
        <taxon>Bacteria</taxon>
        <taxon>Bacillati</taxon>
        <taxon>Actinomycetota</taxon>
        <taxon>Actinomycetes</taxon>
        <taxon>Micrococcales</taxon>
        <taxon>Microbacteriaceae</taxon>
        <taxon>Leucobacter</taxon>
    </lineage>
</organism>
<evidence type="ECO:0000259" key="2">
    <source>
        <dbReference type="PROSITE" id="PS51352"/>
    </source>
</evidence>
<dbReference type="PROSITE" id="PS51352">
    <property type="entry name" value="THIOREDOXIN_2"/>
    <property type="match status" value="1"/>
</dbReference>
<reference evidence="3 4" key="1">
    <citation type="submission" date="2022-04" db="EMBL/GenBank/DDBJ databases">
        <title>Leucobacter sp. isolated from rhizosphere of onion.</title>
        <authorList>
            <person name="Won M."/>
            <person name="Lee C.-M."/>
            <person name="Woen H.-Y."/>
            <person name="Kwon S.-W."/>
        </authorList>
    </citation>
    <scope>NUCLEOTIDE SEQUENCE [LARGE SCALE GENOMIC DNA]</scope>
    <source>
        <strain evidence="3 4">H25R-14</strain>
    </source>
</reference>